<dbReference type="EMBL" id="MF101422">
    <property type="protein sequence ID" value="ARW62253.1"/>
    <property type="molecule type" value="Genomic_DNA"/>
</dbReference>
<keyword evidence="5" id="KW-0934">Plastid</keyword>
<gene>
    <name evidence="5" type="primary">cbbX</name>
</gene>
<sequence length="299" mass="34366">MNQNYSDNTLVNLQEEYNKTHIQEVIDEIEKELIGLQPVKTRIREIAALLLIDKLRNKLELISGSPGLHMSFTGSPGTGKTTVAMKMADILYKLGYIRKGHLLTVTRDDLVGQYIGHTAPKTKEVLKQAMGGVLFIDEAYYLYKPDNERDYGSEAIEILLQVMENQRDDLVVIFAGYKNKMDKFYESNPGLSSRVTNHVDFPDYTPEELLEIAKLMLEEQQYQFSDNADSVLLEYAERRMKQPHFANARSIRNAIDRARMRQANRIFQSGDHILTKNDLVTIRSEDILQSRLFTQEEQG</sequence>
<dbReference type="InterPro" id="IPR003959">
    <property type="entry name" value="ATPase_AAA_core"/>
</dbReference>
<proteinExistence type="inferred from homology"/>
<feature type="domain" description="AAA+ ATPase" evidence="4">
    <location>
        <begin position="66"/>
        <end position="205"/>
    </location>
</feature>
<dbReference type="Pfam" id="PF17866">
    <property type="entry name" value="AAA_lid_6"/>
    <property type="match status" value="1"/>
</dbReference>
<dbReference type="PANTHER" id="PTHR43392">
    <property type="entry name" value="AAA-TYPE ATPASE FAMILY PROTEIN / ANKYRIN REPEAT FAMILY PROTEIN"/>
    <property type="match status" value="1"/>
</dbReference>
<dbReference type="InterPro" id="IPR050773">
    <property type="entry name" value="CbxX/CfxQ_RuBisCO_ESX"/>
</dbReference>
<dbReference type="InterPro" id="IPR000470">
    <property type="entry name" value="CbxX/CfqX_mono"/>
</dbReference>
<dbReference type="SUPFAM" id="SSF52540">
    <property type="entry name" value="P-loop containing nucleoside triphosphate hydrolases"/>
    <property type="match status" value="1"/>
</dbReference>
<reference evidence="5" key="1">
    <citation type="journal article" date="2017" name="J. Phycol.">
        <title>Analysis of chloroplast genomes and a supermatrix inform reclassification of the Rhodomelaceae (Rhodophyta).</title>
        <authorList>
            <person name="Diaz-Tapia P."/>
            <person name="Maggs C.A."/>
            <person name="West J.A."/>
            <person name="Verbruggen H."/>
        </authorList>
    </citation>
    <scope>NUCLEOTIDE SEQUENCE</scope>
    <source>
        <strain evidence="5">JW4523</strain>
    </source>
</reference>
<dbReference type="GO" id="GO:0016887">
    <property type="term" value="F:ATP hydrolysis activity"/>
    <property type="evidence" value="ECO:0007669"/>
    <property type="project" value="InterPro"/>
</dbReference>
<dbReference type="AlphaFoldDB" id="A0A1Z1M8N7"/>
<dbReference type="CDD" id="cd00009">
    <property type="entry name" value="AAA"/>
    <property type="match status" value="1"/>
</dbReference>
<evidence type="ECO:0000259" key="4">
    <source>
        <dbReference type="SMART" id="SM00382"/>
    </source>
</evidence>
<keyword evidence="5" id="KW-0150">Chloroplast</keyword>
<dbReference type="NCBIfam" id="TIGR02880">
    <property type="entry name" value="cbbX_cfxQ"/>
    <property type="match status" value="1"/>
</dbReference>
<dbReference type="PRINTS" id="PR00820">
    <property type="entry name" value="CBXXCFQX"/>
</dbReference>
<dbReference type="Gene3D" id="1.10.8.60">
    <property type="match status" value="1"/>
</dbReference>
<dbReference type="GeneID" id="33355430"/>
<geneLocation type="chloroplast" evidence="5"/>
<dbReference type="Gene3D" id="3.40.50.300">
    <property type="entry name" value="P-loop containing nucleotide triphosphate hydrolases"/>
    <property type="match status" value="1"/>
</dbReference>
<keyword evidence="2" id="KW-0547">Nucleotide-binding</keyword>
<evidence type="ECO:0000256" key="1">
    <source>
        <dbReference type="ARBA" id="ARBA00010378"/>
    </source>
</evidence>
<dbReference type="FunFam" id="3.40.50.300:FF:000216">
    <property type="entry name" value="Type VII secretion ATPase EccA"/>
    <property type="match status" value="1"/>
</dbReference>
<dbReference type="Pfam" id="PF00004">
    <property type="entry name" value="AAA"/>
    <property type="match status" value="1"/>
</dbReference>
<comment type="similarity">
    <text evidence="1">Belongs to the CbxX/CfxQ family.</text>
</comment>
<keyword evidence="3" id="KW-0067">ATP-binding</keyword>
<dbReference type="GO" id="GO:0005524">
    <property type="term" value="F:ATP binding"/>
    <property type="evidence" value="ECO:0007669"/>
    <property type="project" value="UniProtKB-KW"/>
</dbReference>
<dbReference type="SMART" id="SM00382">
    <property type="entry name" value="AAA"/>
    <property type="match status" value="1"/>
</dbReference>
<protein>
    <submittedName>
        <fullName evidence="5">Rubisco expression protein</fullName>
    </submittedName>
</protein>
<dbReference type="PANTHER" id="PTHR43392:SF2">
    <property type="entry name" value="AAA-TYPE ATPASE FAMILY PROTEIN _ ANKYRIN REPEAT FAMILY PROTEIN"/>
    <property type="match status" value="1"/>
</dbReference>
<evidence type="ECO:0000256" key="2">
    <source>
        <dbReference type="ARBA" id="ARBA00022741"/>
    </source>
</evidence>
<dbReference type="InterPro" id="IPR000641">
    <property type="entry name" value="CbxX/CfxQ"/>
</dbReference>
<organism evidence="5">
    <name type="scientific">Caloglossa beccarii</name>
    <dbReference type="NCBI Taxonomy" id="131038"/>
    <lineage>
        <taxon>Eukaryota</taxon>
        <taxon>Rhodophyta</taxon>
        <taxon>Florideophyceae</taxon>
        <taxon>Rhodymeniophycidae</taxon>
        <taxon>Ceramiales</taxon>
        <taxon>Delesseriaceae</taxon>
        <taxon>Caloglossa</taxon>
    </lineage>
</organism>
<evidence type="ECO:0000256" key="3">
    <source>
        <dbReference type="ARBA" id="ARBA00022840"/>
    </source>
</evidence>
<name>A0A1Z1M8N7_9FLOR</name>
<dbReference type="InterPro" id="IPR041627">
    <property type="entry name" value="AAA_lid_6"/>
</dbReference>
<accession>A0A1Z1M8N7</accession>
<dbReference type="InterPro" id="IPR027417">
    <property type="entry name" value="P-loop_NTPase"/>
</dbReference>
<dbReference type="InterPro" id="IPR003593">
    <property type="entry name" value="AAA+_ATPase"/>
</dbReference>
<dbReference type="RefSeq" id="YP_009393691.1">
    <property type="nucleotide sequence ID" value="NC_035269.1"/>
</dbReference>
<dbReference type="PRINTS" id="PR00819">
    <property type="entry name" value="CBXCFQXSUPER"/>
</dbReference>
<evidence type="ECO:0000313" key="5">
    <source>
        <dbReference type="EMBL" id="ARW62253.1"/>
    </source>
</evidence>